<evidence type="ECO:0000313" key="8">
    <source>
        <dbReference type="EMBL" id="GES89331.1"/>
    </source>
</evidence>
<evidence type="ECO:0000256" key="6">
    <source>
        <dbReference type="PROSITE-ProRule" id="PRU00027"/>
    </source>
</evidence>
<comment type="caution">
    <text evidence="8">The sequence shown here is derived from an EMBL/GenBank/DDBJ whole genome shotgun (WGS) entry which is preliminary data.</text>
</comment>
<evidence type="ECO:0000259" key="7">
    <source>
        <dbReference type="PROSITE" id="PS50808"/>
    </source>
</evidence>
<dbReference type="SMART" id="SM00614">
    <property type="entry name" value="ZnF_BED"/>
    <property type="match status" value="1"/>
</dbReference>
<accession>A0A8H3QRN2</accession>
<evidence type="ECO:0000256" key="1">
    <source>
        <dbReference type="ARBA" id="ARBA00022723"/>
    </source>
</evidence>
<proteinExistence type="predicted"/>
<dbReference type="InterPro" id="IPR052035">
    <property type="entry name" value="ZnF_BED_domain_contain"/>
</dbReference>
<dbReference type="SUPFAM" id="SSF53098">
    <property type="entry name" value="Ribonuclease H-like"/>
    <property type="match status" value="1"/>
</dbReference>
<keyword evidence="5" id="KW-0804">Transcription</keyword>
<dbReference type="PROSITE" id="PS50808">
    <property type="entry name" value="ZF_BED"/>
    <property type="match status" value="1"/>
</dbReference>
<dbReference type="InterPro" id="IPR012337">
    <property type="entry name" value="RNaseH-like_sf"/>
</dbReference>
<gene>
    <name evidence="8" type="ORF">RCL2_001623200</name>
</gene>
<dbReference type="GO" id="GO:0003677">
    <property type="term" value="F:DNA binding"/>
    <property type="evidence" value="ECO:0007669"/>
    <property type="project" value="InterPro"/>
</dbReference>
<keyword evidence="2 6" id="KW-0863">Zinc-finger</keyword>
<sequence length="156" mass="17852">MSDSLGESAGSSTRTYSFVWSHFKLVENEEKTQCNYCGMLYKKTGGNTTNLYKHLQKKHPSKVKTEVESGKMDKFVKKELPNVPGELSFTLDAWTSPSYIPFLGITVHWISYEWELKEILINFCKLSGPHSGENLHKVFVKCCDDMRILTKVLSTF</sequence>
<dbReference type="GO" id="GO:0008270">
    <property type="term" value="F:zinc ion binding"/>
    <property type="evidence" value="ECO:0007669"/>
    <property type="project" value="UniProtKB-KW"/>
</dbReference>
<evidence type="ECO:0000256" key="2">
    <source>
        <dbReference type="ARBA" id="ARBA00022771"/>
    </source>
</evidence>
<evidence type="ECO:0000256" key="4">
    <source>
        <dbReference type="ARBA" id="ARBA00023015"/>
    </source>
</evidence>
<dbReference type="InterPro" id="IPR036236">
    <property type="entry name" value="Znf_C2H2_sf"/>
</dbReference>
<organism evidence="8 9">
    <name type="scientific">Rhizophagus clarus</name>
    <dbReference type="NCBI Taxonomy" id="94130"/>
    <lineage>
        <taxon>Eukaryota</taxon>
        <taxon>Fungi</taxon>
        <taxon>Fungi incertae sedis</taxon>
        <taxon>Mucoromycota</taxon>
        <taxon>Glomeromycotina</taxon>
        <taxon>Glomeromycetes</taxon>
        <taxon>Glomerales</taxon>
        <taxon>Glomeraceae</taxon>
        <taxon>Rhizophagus</taxon>
    </lineage>
</organism>
<dbReference type="Pfam" id="PF02892">
    <property type="entry name" value="zf-BED"/>
    <property type="match status" value="1"/>
</dbReference>
<dbReference type="PANTHER" id="PTHR46481:SF7">
    <property type="entry name" value="ZINC FINGER BED DOMAIN-CONTAINING PROTEIN RICESLEEPER 2-LIKE"/>
    <property type="match status" value="1"/>
</dbReference>
<evidence type="ECO:0000256" key="5">
    <source>
        <dbReference type="ARBA" id="ARBA00023163"/>
    </source>
</evidence>
<protein>
    <submittedName>
        <fullName evidence="8">Zinc finger BED domain-containing protein RICESLEEPER 2-like</fullName>
    </submittedName>
</protein>
<keyword evidence="3" id="KW-0862">Zinc</keyword>
<dbReference type="Proteomes" id="UP000615446">
    <property type="component" value="Unassembled WGS sequence"/>
</dbReference>
<dbReference type="EMBL" id="BLAL01000184">
    <property type="protein sequence ID" value="GES89331.1"/>
    <property type="molecule type" value="Genomic_DNA"/>
</dbReference>
<keyword evidence="4" id="KW-0805">Transcription regulation</keyword>
<dbReference type="OrthoDB" id="2311312at2759"/>
<evidence type="ECO:0000256" key="3">
    <source>
        <dbReference type="ARBA" id="ARBA00022833"/>
    </source>
</evidence>
<dbReference type="AlphaFoldDB" id="A0A8H3QRN2"/>
<name>A0A8H3QRN2_9GLOM</name>
<reference evidence="8" key="1">
    <citation type="submission" date="2019-10" db="EMBL/GenBank/DDBJ databases">
        <title>Conservation and host-specific expression of non-tandemly repeated heterogenous ribosome RNA gene in arbuscular mycorrhizal fungi.</title>
        <authorList>
            <person name="Maeda T."/>
            <person name="Kobayashi Y."/>
            <person name="Nakagawa T."/>
            <person name="Ezawa T."/>
            <person name="Yamaguchi K."/>
            <person name="Bino T."/>
            <person name="Nishimoto Y."/>
            <person name="Shigenobu S."/>
            <person name="Kawaguchi M."/>
        </authorList>
    </citation>
    <scope>NUCLEOTIDE SEQUENCE</scope>
    <source>
        <strain evidence="8">HR1</strain>
    </source>
</reference>
<evidence type="ECO:0000313" key="9">
    <source>
        <dbReference type="Proteomes" id="UP000615446"/>
    </source>
</evidence>
<feature type="domain" description="BED-type" evidence="7">
    <location>
        <begin position="14"/>
        <end position="66"/>
    </location>
</feature>
<dbReference type="SUPFAM" id="SSF57667">
    <property type="entry name" value="beta-beta-alpha zinc fingers"/>
    <property type="match status" value="1"/>
</dbReference>
<keyword evidence="1" id="KW-0479">Metal-binding</keyword>
<dbReference type="PANTHER" id="PTHR46481">
    <property type="entry name" value="ZINC FINGER BED DOMAIN-CONTAINING PROTEIN 4"/>
    <property type="match status" value="1"/>
</dbReference>
<dbReference type="InterPro" id="IPR003656">
    <property type="entry name" value="Znf_BED"/>
</dbReference>